<reference evidence="7" key="1">
    <citation type="journal article" date="2019" name="Int. J. Syst. Evol. Microbiol.">
        <title>The Global Catalogue of Microorganisms (GCM) 10K type strain sequencing project: providing services to taxonomists for standard genome sequencing and annotation.</title>
        <authorList>
            <consortium name="The Broad Institute Genomics Platform"/>
            <consortium name="The Broad Institute Genome Sequencing Center for Infectious Disease"/>
            <person name="Wu L."/>
            <person name="Ma J."/>
        </authorList>
    </citation>
    <scope>NUCLEOTIDE SEQUENCE [LARGE SCALE GENOMIC DNA]</scope>
    <source>
        <strain evidence="7">JCM 16898</strain>
    </source>
</reference>
<evidence type="ECO:0000256" key="3">
    <source>
        <dbReference type="ARBA" id="ARBA00023163"/>
    </source>
</evidence>
<dbReference type="InterPro" id="IPR050109">
    <property type="entry name" value="HTH-type_TetR-like_transc_reg"/>
</dbReference>
<keyword evidence="1" id="KW-0805">Transcription regulation</keyword>
<sequence length="217" mass="23071">MVTGMPRPRIHDPERMLDAAERLVADRGPEELTVRLLAREAGVPNSTIYHAFGSLPALIGQTWLRAATFFLDEQERLVGQALASGDPVAAVVAAAGTPAVVAGARPDAARLMITVPPDRVLGPQLPEDLTEALHALDKRLVRLLVRLARAQWGRGDGAAVEVITACVVDLPTALLRRELVTGHVGSAGRDRLAAAVRAVLSLPPPDRPGRRPLSGKD</sequence>
<dbReference type="Proteomes" id="UP001500689">
    <property type="component" value="Unassembled WGS sequence"/>
</dbReference>
<evidence type="ECO:0000313" key="7">
    <source>
        <dbReference type="Proteomes" id="UP001500689"/>
    </source>
</evidence>
<evidence type="ECO:0000313" key="6">
    <source>
        <dbReference type="EMBL" id="GAA3579697.1"/>
    </source>
</evidence>
<comment type="caution">
    <text evidence="6">The sequence shown here is derived from an EMBL/GenBank/DDBJ whole genome shotgun (WGS) entry which is preliminary data.</text>
</comment>
<keyword evidence="7" id="KW-1185">Reference proteome</keyword>
<dbReference type="SUPFAM" id="SSF46689">
    <property type="entry name" value="Homeodomain-like"/>
    <property type="match status" value="1"/>
</dbReference>
<evidence type="ECO:0000259" key="5">
    <source>
        <dbReference type="PROSITE" id="PS50977"/>
    </source>
</evidence>
<feature type="DNA-binding region" description="H-T-H motif" evidence="4">
    <location>
        <begin position="33"/>
        <end position="52"/>
    </location>
</feature>
<dbReference type="EMBL" id="BAAAZN010000024">
    <property type="protein sequence ID" value="GAA3579697.1"/>
    <property type="molecule type" value="Genomic_DNA"/>
</dbReference>
<keyword evidence="3" id="KW-0804">Transcription</keyword>
<dbReference type="PANTHER" id="PTHR30055:SF234">
    <property type="entry name" value="HTH-TYPE TRANSCRIPTIONAL REGULATOR BETI"/>
    <property type="match status" value="1"/>
</dbReference>
<evidence type="ECO:0000256" key="2">
    <source>
        <dbReference type="ARBA" id="ARBA00023125"/>
    </source>
</evidence>
<feature type="domain" description="HTH tetR-type" evidence="5">
    <location>
        <begin position="10"/>
        <end position="70"/>
    </location>
</feature>
<name>A0ABP6YBT2_9PSEU</name>
<proteinExistence type="predicted"/>
<protein>
    <submittedName>
        <fullName evidence="6">TetR/AcrR family transcriptional regulator</fullName>
    </submittedName>
</protein>
<dbReference type="InterPro" id="IPR001647">
    <property type="entry name" value="HTH_TetR"/>
</dbReference>
<keyword evidence="2 4" id="KW-0238">DNA-binding</keyword>
<dbReference type="InterPro" id="IPR009057">
    <property type="entry name" value="Homeodomain-like_sf"/>
</dbReference>
<dbReference type="PRINTS" id="PR00455">
    <property type="entry name" value="HTHTETR"/>
</dbReference>
<dbReference type="Pfam" id="PF00440">
    <property type="entry name" value="TetR_N"/>
    <property type="match status" value="1"/>
</dbReference>
<evidence type="ECO:0000256" key="4">
    <source>
        <dbReference type="PROSITE-ProRule" id="PRU00335"/>
    </source>
</evidence>
<dbReference type="Gene3D" id="1.10.357.10">
    <property type="entry name" value="Tetracycline Repressor, domain 2"/>
    <property type="match status" value="1"/>
</dbReference>
<organism evidence="6 7">
    <name type="scientific">Amycolatopsis ultiminotia</name>
    <dbReference type="NCBI Taxonomy" id="543629"/>
    <lineage>
        <taxon>Bacteria</taxon>
        <taxon>Bacillati</taxon>
        <taxon>Actinomycetota</taxon>
        <taxon>Actinomycetes</taxon>
        <taxon>Pseudonocardiales</taxon>
        <taxon>Pseudonocardiaceae</taxon>
        <taxon>Amycolatopsis</taxon>
    </lineage>
</organism>
<dbReference type="PROSITE" id="PS50977">
    <property type="entry name" value="HTH_TETR_2"/>
    <property type="match status" value="1"/>
</dbReference>
<accession>A0ABP6YBT2</accession>
<evidence type="ECO:0000256" key="1">
    <source>
        <dbReference type="ARBA" id="ARBA00023015"/>
    </source>
</evidence>
<gene>
    <name evidence="6" type="ORF">GCM10022222_75620</name>
</gene>
<dbReference type="PANTHER" id="PTHR30055">
    <property type="entry name" value="HTH-TYPE TRANSCRIPTIONAL REGULATOR RUTR"/>
    <property type="match status" value="1"/>
</dbReference>